<proteinExistence type="predicted"/>
<dbReference type="EMBL" id="JACEIK010001101">
    <property type="protein sequence ID" value="MCD7465968.1"/>
    <property type="molecule type" value="Genomic_DNA"/>
</dbReference>
<dbReference type="Proteomes" id="UP000823775">
    <property type="component" value="Unassembled WGS sequence"/>
</dbReference>
<protein>
    <submittedName>
        <fullName evidence="1">Uncharacterized protein</fullName>
    </submittedName>
</protein>
<comment type="caution">
    <text evidence="1">The sequence shown here is derived from an EMBL/GenBank/DDBJ whole genome shotgun (WGS) entry which is preliminary data.</text>
</comment>
<evidence type="ECO:0000313" key="1">
    <source>
        <dbReference type="EMBL" id="MCD7465968.1"/>
    </source>
</evidence>
<reference evidence="1 2" key="1">
    <citation type="journal article" date="2021" name="BMC Genomics">
        <title>Datura genome reveals duplications of psychoactive alkaloid biosynthetic genes and high mutation rate following tissue culture.</title>
        <authorList>
            <person name="Rajewski A."/>
            <person name="Carter-House D."/>
            <person name="Stajich J."/>
            <person name="Litt A."/>
        </authorList>
    </citation>
    <scope>NUCLEOTIDE SEQUENCE [LARGE SCALE GENOMIC DNA]</scope>
    <source>
        <strain evidence="1">AR-01</strain>
    </source>
</reference>
<accession>A0ABS8T486</accession>
<evidence type="ECO:0000313" key="2">
    <source>
        <dbReference type="Proteomes" id="UP000823775"/>
    </source>
</evidence>
<organism evidence="1 2">
    <name type="scientific">Datura stramonium</name>
    <name type="common">Jimsonweed</name>
    <name type="synonym">Common thornapple</name>
    <dbReference type="NCBI Taxonomy" id="4076"/>
    <lineage>
        <taxon>Eukaryota</taxon>
        <taxon>Viridiplantae</taxon>
        <taxon>Streptophyta</taxon>
        <taxon>Embryophyta</taxon>
        <taxon>Tracheophyta</taxon>
        <taxon>Spermatophyta</taxon>
        <taxon>Magnoliopsida</taxon>
        <taxon>eudicotyledons</taxon>
        <taxon>Gunneridae</taxon>
        <taxon>Pentapetalae</taxon>
        <taxon>asterids</taxon>
        <taxon>lamiids</taxon>
        <taxon>Solanales</taxon>
        <taxon>Solanaceae</taxon>
        <taxon>Solanoideae</taxon>
        <taxon>Datureae</taxon>
        <taxon>Datura</taxon>
    </lineage>
</organism>
<gene>
    <name evidence="1" type="ORF">HAX54_002250</name>
</gene>
<feature type="non-terminal residue" evidence="1">
    <location>
        <position position="1"/>
    </location>
</feature>
<name>A0ABS8T486_DATST</name>
<sequence length="151" mass="17336">PSDKLNHSFGILSWNILKTVSEFLTEVPVSRFSEYAEMHRVKSVEGNCCFILGDEPNSPSQNLLLLELLLHLSTLRFALSRRNYWMIFGFVRSNRHLRKEIQDSSSSKENVSECGGGDCSCAMFDGLLNLKKKKKRKTEYNENSFFEASFL</sequence>
<keyword evidence="2" id="KW-1185">Reference proteome</keyword>